<reference evidence="2 3" key="1">
    <citation type="submission" date="2018-08" db="EMBL/GenBank/DDBJ databases">
        <title>Genomic Encyclopedia of Archaeal and Bacterial Type Strains, Phase II (KMG-II): from individual species to whole genera.</title>
        <authorList>
            <person name="Goeker M."/>
        </authorList>
    </citation>
    <scope>NUCLEOTIDE SEQUENCE [LARGE SCALE GENOMIC DNA]</scope>
    <source>
        <strain evidence="2 3">DSM 17099</strain>
    </source>
</reference>
<evidence type="ECO:0000313" key="3">
    <source>
        <dbReference type="Proteomes" id="UP000256941"/>
    </source>
</evidence>
<feature type="region of interest" description="Disordered" evidence="1">
    <location>
        <begin position="196"/>
        <end position="244"/>
    </location>
</feature>
<dbReference type="Proteomes" id="UP000256941">
    <property type="component" value="Unassembled WGS sequence"/>
</dbReference>
<dbReference type="EMBL" id="QTUJ01000004">
    <property type="protein sequence ID" value="REF67154.1"/>
    <property type="molecule type" value="Genomic_DNA"/>
</dbReference>
<dbReference type="RefSeq" id="WP_116222895.1">
    <property type="nucleotide sequence ID" value="NZ_CP038197.1"/>
</dbReference>
<feature type="compositionally biased region" description="Basic and acidic residues" evidence="1">
    <location>
        <begin position="235"/>
        <end position="244"/>
    </location>
</feature>
<organism evidence="2 3">
    <name type="scientific">Paracoccus versutus</name>
    <name type="common">Thiobacillus versutus</name>
    <dbReference type="NCBI Taxonomy" id="34007"/>
    <lineage>
        <taxon>Bacteria</taxon>
        <taxon>Pseudomonadati</taxon>
        <taxon>Pseudomonadota</taxon>
        <taxon>Alphaproteobacteria</taxon>
        <taxon>Rhodobacterales</taxon>
        <taxon>Paracoccaceae</taxon>
        <taxon>Paracoccus</taxon>
    </lineage>
</organism>
<sequence>MHHQDDQPPITRTPADETSQTRFGPRPVPEGHRRPPGPVESRRIPPHGDVSPDGSHPWPRPSRGAKWLVWGGTGLVAATLTAGTVIAARHLIDLVSDDDGPARPRGAGTPRQAPKAPHEPRPKAQPARPVPQGRRRPPRQSLLQEVEANTANLTSGVENVMQALTAAVTGFRSVAGQASAIVQEFGDAAAIIRDIIDRKPAPQPRKPRREAHMPDLRDDPLLHDPMEGPDPGGPADHDPRLHRL</sequence>
<evidence type="ECO:0000256" key="1">
    <source>
        <dbReference type="SAM" id="MobiDB-lite"/>
    </source>
</evidence>
<comment type="caution">
    <text evidence="2">The sequence shown here is derived from an EMBL/GenBank/DDBJ whole genome shotgun (WGS) entry which is preliminary data.</text>
</comment>
<proteinExistence type="predicted"/>
<name>A0A3D9X9L4_PARVE</name>
<feature type="region of interest" description="Disordered" evidence="1">
    <location>
        <begin position="1"/>
        <end position="60"/>
    </location>
</feature>
<accession>A0A3D9X9L4</accession>
<feature type="compositionally biased region" description="Basic and acidic residues" evidence="1">
    <location>
        <begin position="210"/>
        <end position="226"/>
    </location>
</feature>
<gene>
    <name evidence="2" type="ORF">BDD41_4172</name>
</gene>
<protein>
    <submittedName>
        <fullName evidence="2">Uncharacterized protein</fullName>
    </submittedName>
</protein>
<feature type="region of interest" description="Disordered" evidence="1">
    <location>
        <begin position="96"/>
        <end position="139"/>
    </location>
</feature>
<dbReference type="AlphaFoldDB" id="A0A3D9X9L4"/>
<evidence type="ECO:0000313" key="2">
    <source>
        <dbReference type="EMBL" id="REF67154.1"/>
    </source>
</evidence>